<dbReference type="Proteomes" id="UP000067689">
    <property type="component" value="Chromosome"/>
</dbReference>
<feature type="domain" description="GH15-like" evidence="1">
    <location>
        <begin position="246"/>
        <end position="632"/>
    </location>
</feature>
<accession>A0A0U4BDW9</accession>
<dbReference type="Gene3D" id="1.50.10.10">
    <property type="match status" value="1"/>
</dbReference>
<dbReference type="Pfam" id="PF19291">
    <property type="entry name" value="TREH_N"/>
    <property type="match status" value="1"/>
</dbReference>
<dbReference type="SUPFAM" id="SSF48208">
    <property type="entry name" value="Six-hairpin glycosidases"/>
    <property type="match status" value="1"/>
</dbReference>
<dbReference type="InterPro" id="IPR012341">
    <property type="entry name" value="6hp_glycosidase-like_sf"/>
</dbReference>
<dbReference type="InterPro" id="IPR045582">
    <property type="entry name" value="Trehalase-like_N"/>
</dbReference>
<dbReference type="PANTHER" id="PTHR31616">
    <property type="entry name" value="TREHALASE"/>
    <property type="match status" value="1"/>
</dbReference>
<dbReference type="GO" id="GO:0005975">
    <property type="term" value="P:carbohydrate metabolic process"/>
    <property type="evidence" value="ECO:0007669"/>
    <property type="project" value="InterPro"/>
</dbReference>
<dbReference type="KEGG" id="aer:AERYTH_15455"/>
<evidence type="ECO:0000259" key="2">
    <source>
        <dbReference type="Pfam" id="PF19291"/>
    </source>
</evidence>
<organism evidence="3 4">
    <name type="scientific">Aeromicrobium erythreum</name>
    <dbReference type="NCBI Taxonomy" id="2041"/>
    <lineage>
        <taxon>Bacteria</taxon>
        <taxon>Bacillati</taxon>
        <taxon>Actinomycetota</taxon>
        <taxon>Actinomycetes</taxon>
        <taxon>Propionibacteriales</taxon>
        <taxon>Nocardioidaceae</taxon>
        <taxon>Aeromicrobium</taxon>
    </lineage>
</organism>
<evidence type="ECO:0000259" key="1">
    <source>
        <dbReference type="Pfam" id="PF00723"/>
    </source>
</evidence>
<dbReference type="RefSeq" id="WP_067860516.1">
    <property type="nucleotide sequence ID" value="NZ_CP011502.1"/>
</dbReference>
<dbReference type="PANTHER" id="PTHR31616:SF0">
    <property type="entry name" value="GLUCAN 1,4-ALPHA-GLUCOSIDASE"/>
    <property type="match status" value="1"/>
</dbReference>
<dbReference type="GO" id="GO:0004553">
    <property type="term" value="F:hydrolase activity, hydrolyzing O-glycosyl compounds"/>
    <property type="evidence" value="ECO:0007669"/>
    <property type="project" value="TreeGrafter"/>
</dbReference>
<protein>
    <submittedName>
        <fullName evidence="3">Glucoamylase</fullName>
    </submittedName>
</protein>
<evidence type="ECO:0000313" key="4">
    <source>
        <dbReference type="Proteomes" id="UP000067689"/>
    </source>
</evidence>
<dbReference type="Pfam" id="PF00723">
    <property type="entry name" value="Glyco_hydro_15"/>
    <property type="match status" value="1"/>
</dbReference>
<name>A0A0U4BDW9_9ACTN</name>
<keyword evidence="4" id="KW-1185">Reference proteome</keyword>
<dbReference type="InterPro" id="IPR011613">
    <property type="entry name" value="GH15-like"/>
</dbReference>
<gene>
    <name evidence="3" type="ORF">AERYTH_15455</name>
</gene>
<feature type="domain" description="Trehalase-like N-terminal" evidence="2">
    <location>
        <begin position="13"/>
        <end position="197"/>
    </location>
</feature>
<sequence>MTGSPPGPTSGPLPISDHGLVGDLRTAALVGTDGTIGWFCPGRFDAPSVFASVLDDERGGAWELEPVDGSVRSQQFYFPDTAILATRFLTDDGVVEVHDFMPVLRAEDPDHRQRLVRRVVAVRGRSVVRTRVAARPHYGRTTPDLELLDVASGHGVSLTCEGRGDDPGVRMAFGATVPLEVDAGDVTAEFTLEEGERALFVLEVLDPHADTPTDGCDDTDTSALFEATSQFWRSWLSQSTYAGRWRETVHRSAITLKLLTHEPSGAIVAAPTTSLPETIGGTRNWDYRYVWIRDAGFSLYALLRLGFTSEANAFTRWLSERLGEEREDEAELGPLRVLYDIDGSAPTDEHELDHLSGYRDSRPVRVGNAAVDQMQLDIYGEVIDAVYLFDKYGPGISHDAWNDLRRVLDWVLEHWDADDAGMWEIRGDVRAHTTSRLMCWVAVERMIRMARRRGLPGDVGAWSRVRDEIHERILSDHWDPHHETFLMAEADPDAAPDDDPVLDAGVLLMPMVKFCSPVDPRFLSTLAAVEEQLVADSLVFRYDVHAAPDGIEDADADGDGVGDGEGTFSLCSFWYVEALTRAGRLREAEVALEKMFTYANHLGLYAEQIGATGDQLGNFPQAFTHLSLISAAINLDRALA</sequence>
<reference evidence="3 4" key="1">
    <citation type="journal article" date="1991" name="Int. J. Syst. Bacteriol.">
        <title>Description of the erythromycin-producing bacterium Arthrobacter sp. strain NRRL B-3381 as Aeromicrobium erythreum gen. nov., sp. nov.</title>
        <authorList>
            <person name="Miller E.S."/>
            <person name="Woese C.R."/>
            <person name="Brenner S."/>
        </authorList>
    </citation>
    <scope>NUCLEOTIDE SEQUENCE [LARGE SCALE GENOMIC DNA]</scope>
    <source>
        <strain evidence="3 4">AR18</strain>
    </source>
</reference>
<dbReference type="InterPro" id="IPR008928">
    <property type="entry name" value="6-hairpin_glycosidase_sf"/>
</dbReference>
<dbReference type="AlphaFoldDB" id="A0A0U4BDW9"/>
<dbReference type="EMBL" id="CP011502">
    <property type="protein sequence ID" value="ALX05993.1"/>
    <property type="molecule type" value="Genomic_DNA"/>
</dbReference>
<dbReference type="STRING" id="2041.AERYTH_15455"/>
<evidence type="ECO:0000313" key="3">
    <source>
        <dbReference type="EMBL" id="ALX05993.1"/>
    </source>
</evidence>
<proteinExistence type="predicted"/>
<dbReference type="OrthoDB" id="3902805at2"/>
<dbReference type="PATRIC" id="fig|2041.4.peg.3227"/>